<dbReference type="InterPro" id="IPR052453">
    <property type="entry name" value="CONSTANS-like_ZF"/>
</dbReference>
<evidence type="ECO:0000313" key="3">
    <source>
        <dbReference type="Proteomes" id="UP000289340"/>
    </source>
</evidence>
<sequence>MSSSCRRTCGFNLDFAKSSSTSTLTSPTSSPSSTTTSETTNSPQSIIFRKKPRTLRKRPNQTFNEAATLLSTAHPNLFSTKNLKNPEKFTKPIITEYNDSSEPLLLFRDYENNDNDNDAFSFLLERKRSFQTEPNKAFFSVRENINKPCELSTEVVNCDKLDLESEEFDCESMLDEEIEEGIDGIMRGRTVQKDDTNCTEGHIGLKQRSQSPLYHPSCHCGDGGKFGWVRTLRRVGEDDDTKWWNFCVVDMLQISPRMKHAAAEDLVPATTTTTTKKKAKNKKNKKDLVKELLPEEVAVSQGLLLKLNYDDVRNAWSDRGSPFADGSPGNDVTLSCSSLARDLKSKRKKDRSISSWMEGGVRKKSGLRYKEKKQIRHQFWVVNAHQRPRMKARLS</sequence>
<evidence type="ECO:0000313" key="2">
    <source>
        <dbReference type="EMBL" id="RZB64926.1"/>
    </source>
</evidence>
<keyword evidence="3" id="KW-1185">Reference proteome</keyword>
<reference evidence="2 3" key="1">
    <citation type="submission" date="2018-09" db="EMBL/GenBank/DDBJ databases">
        <title>A high-quality reference genome of wild soybean provides a powerful tool to mine soybean genomes.</title>
        <authorList>
            <person name="Xie M."/>
            <person name="Chung C.Y.L."/>
            <person name="Li M.-W."/>
            <person name="Wong F.-L."/>
            <person name="Chan T.-F."/>
            <person name="Lam H.-M."/>
        </authorList>
    </citation>
    <scope>NUCLEOTIDE SEQUENCE [LARGE SCALE GENOMIC DNA]</scope>
    <source>
        <strain evidence="3">cv. W05</strain>
        <tissue evidence="2">Hypocotyl of etiolated seedlings</tissue>
    </source>
</reference>
<organism evidence="2 3">
    <name type="scientific">Glycine soja</name>
    <name type="common">Wild soybean</name>
    <dbReference type="NCBI Taxonomy" id="3848"/>
    <lineage>
        <taxon>Eukaryota</taxon>
        <taxon>Viridiplantae</taxon>
        <taxon>Streptophyta</taxon>
        <taxon>Embryophyta</taxon>
        <taxon>Tracheophyta</taxon>
        <taxon>Spermatophyta</taxon>
        <taxon>Magnoliopsida</taxon>
        <taxon>eudicotyledons</taxon>
        <taxon>Gunneridae</taxon>
        <taxon>Pentapetalae</taxon>
        <taxon>rosids</taxon>
        <taxon>fabids</taxon>
        <taxon>Fabales</taxon>
        <taxon>Fabaceae</taxon>
        <taxon>Papilionoideae</taxon>
        <taxon>50 kb inversion clade</taxon>
        <taxon>NPAAA clade</taxon>
        <taxon>indigoferoid/millettioid clade</taxon>
        <taxon>Phaseoleae</taxon>
        <taxon>Glycine</taxon>
        <taxon>Glycine subgen. Soja</taxon>
    </lineage>
</organism>
<dbReference type="PANTHER" id="PTHR31874:SF10">
    <property type="entry name" value="PROTEIN CHLOROPLAST IMPORT APPARATUS 2"/>
    <property type="match status" value="1"/>
</dbReference>
<dbReference type="Gramene" id="XM_028347483.1">
    <property type="protein sequence ID" value="XP_028203284.1"/>
    <property type="gene ID" value="LOC114387324"/>
</dbReference>
<name>A0A445GUJ6_GLYSO</name>
<gene>
    <name evidence="2" type="ORF">D0Y65_041121</name>
</gene>
<accession>A0A445GUJ6</accession>
<dbReference type="PANTHER" id="PTHR31874">
    <property type="entry name" value="CCT MOTIF FAMILY PROTEIN, EXPRESSED"/>
    <property type="match status" value="1"/>
</dbReference>
<dbReference type="Proteomes" id="UP000289340">
    <property type="component" value="Chromosome 15"/>
</dbReference>
<feature type="region of interest" description="Disordered" evidence="1">
    <location>
        <begin position="18"/>
        <end position="46"/>
    </location>
</feature>
<dbReference type="AlphaFoldDB" id="A0A445GUJ6"/>
<feature type="compositionally biased region" description="Low complexity" evidence="1">
    <location>
        <begin position="18"/>
        <end position="45"/>
    </location>
</feature>
<proteinExistence type="predicted"/>
<evidence type="ECO:0000256" key="1">
    <source>
        <dbReference type="SAM" id="MobiDB-lite"/>
    </source>
</evidence>
<dbReference type="EMBL" id="QZWG01000015">
    <property type="protein sequence ID" value="RZB64926.1"/>
    <property type="molecule type" value="Genomic_DNA"/>
</dbReference>
<comment type="caution">
    <text evidence="2">The sequence shown here is derived from an EMBL/GenBank/DDBJ whole genome shotgun (WGS) entry which is preliminary data.</text>
</comment>
<dbReference type="GO" id="GO:0006355">
    <property type="term" value="P:regulation of DNA-templated transcription"/>
    <property type="evidence" value="ECO:0007669"/>
    <property type="project" value="TreeGrafter"/>
</dbReference>
<dbReference type="GO" id="GO:0005634">
    <property type="term" value="C:nucleus"/>
    <property type="evidence" value="ECO:0007669"/>
    <property type="project" value="TreeGrafter"/>
</dbReference>
<protein>
    <submittedName>
        <fullName evidence="2">Protein CHLOROPLAST IMPORT APPARATUS 2</fullName>
    </submittedName>
</protein>